<dbReference type="FunFam" id="3.30.565.10:FF:000009">
    <property type="entry name" value="Molecular chaperone HtpG"/>
    <property type="match status" value="1"/>
</dbReference>
<organism evidence="13 14">
    <name type="scientific">Halomonas beimenensis</name>
    <dbReference type="NCBI Taxonomy" id="475662"/>
    <lineage>
        <taxon>Bacteria</taxon>
        <taxon>Pseudomonadati</taxon>
        <taxon>Pseudomonadota</taxon>
        <taxon>Gammaproteobacteria</taxon>
        <taxon>Oceanospirillales</taxon>
        <taxon>Halomonadaceae</taxon>
        <taxon>Halomonas</taxon>
    </lineage>
</organism>
<dbReference type="PROSITE" id="PS00298">
    <property type="entry name" value="HSP90"/>
    <property type="match status" value="1"/>
</dbReference>
<evidence type="ECO:0000256" key="7">
    <source>
        <dbReference type="ARBA" id="ARBA00023186"/>
    </source>
</evidence>
<dbReference type="Gene3D" id="3.40.50.11260">
    <property type="match status" value="1"/>
</dbReference>
<feature type="region of interest" description="A; substrate-binding" evidence="10">
    <location>
        <begin position="1"/>
        <end position="347"/>
    </location>
</feature>
<evidence type="ECO:0000256" key="2">
    <source>
        <dbReference type="ARBA" id="ARBA00008239"/>
    </source>
</evidence>
<protein>
    <recommendedName>
        <fullName evidence="9 10">Chaperone protein HtpG</fullName>
    </recommendedName>
    <alternativeName>
        <fullName evidence="10">Heat shock protein HtpG</fullName>
    </alternativeName>
    <alternativeName>
        <fullName evidence="10">High temperature protein G</fullName>
    </alternativeName>
</protein>
<keyword evidence="4 10" id="KW-0547">Nucleotide-binding</keyword>
<feature type="binding site" evidence="11">
    <location>
        <position position="347"/>
    </location>
    <ligand>
        <name>ATP</name>
        <dbReference type="ChEBI" id="CHEBI:30616"/>
    </ligand>
</feature>
<gene>
    <name evidence="10 13" type="primary">htpG</name>
    <name evidence="13" type="ORF">BEI_0831</name>
</gene>
<dbReference type="CDD" id="cd16927">
    <property type="entry name" value="HATPase_Hsp90-like"/>
    <property type="match status" value="1"/>
</dbReference>
<dbReference type="RefSeq" id="WP_097788329.1">
    <property type="nucleotide sequence ID" value="NZ_CP021435.1"/>
</dbReference>
<dbReference type="InterPro" id="IPR019805">
    <property type="entry name" value="Heat_shock_protein_90_CS"/>
</dbReference>
<evidence type="ECO:0000256" key="8">
    <source>
        <dbReference type="ARBA" id="ARBA00058590"/>
    </source>
</evidence>
<comment type="function">
    <text evidence="8 10">Molecular chaperone. Has ATPase activity.</text>
</comment>
<dbReference type="Pfam" id="PF00183">
    <property type="entry name" value="HSP90"/>
    <property type="match status" value="1"/>
</dbReference>
<dbReference type="KEGG" id="hbe:BEI_0831"/>
<reference evidence="13 14" key="1">
    <citation type="journal article" date="2017" name="Sci. Rep.">
        <title>Revealing the Saline Adaptation Strategies of the Halophilic Bacterium Halomonas beimenensis through High-throughput Omics and Transposon Mutagenesis Approaches.</title>
        <authorList>
            <person name="Chen Y.H."/>
            <person name="Lin S.S."/>
            <person name="Shyu Y.T."/>
        </authorList>
    </citation>
    <scope>NUCLEOTIDE SEQUENCE [LARGE SCALE GENOMIC DNA]</scope>
    <source>
        <strain evidence="13 14">NTU-111</strain>
    </source>
</reference>
<dbReference type="AlphaFoldDB" id="A0A291P4N1"/>
<dbReference type="InterPro" id="IPR037196">
    <property type="entry name" value="HSP90_C"/>
</dbReference>
<feature type="binding site" evidence="11">
    <location>
        <position position="177"/>
    </location>
    <ligand>
        <name>ATP</name>
        <dbReference type="ChEBI" id="CHEBI:30616"/>
    </ligand>
</feature>
<evidence type="ECO:0000256" key="11">
    <source>
        <dbReference type="PIRSR" id="PIRSR002583-1"/>
    </source>
</evidence>
<evidence type="ECO:0000256" key="5">
    <source>
        <dbReference type="ARBA" id="ARBA00022840"/>
    </source>
</evidence>
<sequence>MTTATREETLGFQTEVKQLLHLMIHSLYSNREIFLRELISNAADACDKLRYAALDNDAIYEGDSELRIEIEHDAEAGTVTVRDNGIGMTRDEVIENLGTIARSGTAEFLKQLTGEQQKDAKLIGQFGVGFYSGFIVADEVTVRTRKAGTEQAEGVEWHSQGEGEFTVADVEREAHGTEIVLHLKEDAREFADDFRLQSLVRKYSDHIEVPVRMPRVETAKDEDGNDIEGGETVTWETVNEATALWVRPKSEITDDEYKAFYKHVAHDFSDPLTWSHNKVEGKLEYTSLLYVPGRAPFDLYERDGARGVKLYVQRVFIMDDAEQFLPLYLRFIKGVLDTRDLSLNVSRELLQQDPKVEKIKSALTKRALDMLKKLAKDDEAYQTFWNTFGAVLKEGPAEDYANREKIAGLLRFSTTHTDSATQDQSLADYVSRMKEGQEKIYYIVADGFNAAKSSPHLEIFRKKGIEVLLLHDRIDEWLMSHLTEFEGKRFVDVAKGELDLGEIEGEEEKKAQEETAKAKEDLVKRVKEGLGEEVQEVKVTHRLTDSPACVVLPEHEMGFQMRRIMEAAGQKLPEVKPILELNPEHALVARLEAAEGEGFADLAHILLDQAIIAEGGHLDDPADYVRRLNALLSA</sequence>
<keyword evidence="6 10" id="KW-0346">Stress response</keyword>
<evidence type="ECO:0000259" key="12">
    <source>
        <dbReference type="SMART" id="SM00387"/>
    </source>
</evidence>
<evidence type="ECO:0000256" key="9">
    <source>
        <dbReference type="ARBA" id="ARBA00070675"/>
    </source>
</evidence>
<keyword evidence="3 10" id="KW-0963">Cytoplasm</keyword>
<comment type="subcellular location">
    <subcellularLocation>
        <location evidence="1 10">Cytoplasm</location>
    </subcellularLocation>
</comment>
<accession>A0A291P4N1</accession>
<dbReference type="GO" id="GO:0140662">
    <property type="term" value="F:ATP-dependent protein folding chaperone"/>
    <property type="evidence" value="ECO:0007669"/>
    <property type="project" value="InterPro"/>
</dbReference>
<keyword evidence="14" id="KW-1185">Reference proteome</keyword>
<feature type="region of interest" description="C" evidence="10">
    <location>
        <begin position="564"/>
        <end position="634"/>
    </location>
</feature>
<dbReference type="GO" id="GO:0005524">
    <property type="term" value="F:ATP binding"/>
    <property type="evidence" value="ECO:0007669"/>
    <property type="project" value="UniProtKB-UniRule"/>
</dbReference>
<evidence type="ECO:0000256" key="10">
    <source>
        <dbReference type="HAMAP-Rule" id="MF_00505"/>
    </source>
</evidence>
<dbReference type="InterPro" id="IPR003594">
    <property type="entry name" value="HATPase_dom"/>
</dbReference>
<dbReference type="OrthoDB" id="9802640at2"/>
<dbReference type="InterPro" id="IPR020575">
    <property type="entry name" value="Hsp90_N"/>
</dbReference>
<dbReference type="FunFam" id="3.30.230.80:FF:000002">
    <property type="entry name" value="Molecular chaperone HtpG"/>
    <property type="match status" value="1"/>
</dbReference>
<comment type="subunit">
    <text evidence="10">Homodimer.</text>
</comment>
<evidence type="ECO:0000256" key="1">
    <source>
        <dbReference type="ARBA" id="ARBA00004496"/>
    </source>
</evidence>
<dbReference type="InterPro" id="IPR020568">
    <property type="entry name" value="Ribosomal_Su5_D2-typ_SF"/>
</dbReference>
<dbReference type="GO" id="GO:0051082">
    <property type="term" value="F:unfolded protein binding"/>
    <property type="evidence" value="ECO:0007669"/>
    <property type="project" value="UniProtKB-UniRule"/>
</dbReference>
<name>A0A291P4N1_9GAMM</name>
<feature type="region of interest" description="B" evidence="10">
    <location>
        <begin position="348"/>
        <end position="563"/>
    </location>
</feature>
<comment type="similarity">
    <text evidence="2 10">Belongs to the heat shock protein 90 family.</text>
</comment>
<proteinExistence type="inferred from homology"/>
<dbReference type="SUPFAM" id="SSF110942">
    <property type="entry name" value="HSP90 C-terminal domain"/>
    <property type="match status" value="1"/>
</dbReference>
<dbReference type="GO" id="GO:0005737">
    <property type="term" value="C:cytoplasm"/>
    <property type="evidence" value="ECO:0007669"/>
    <property type="project" value="UniProtKB-SubCell"/>
</dbReference>
<evidence type="ECO:0000256" key="3">
    <source>
        <dbReference type="ARBA" id="ARBA00022490"/>
    </source>
</evidence>
<dbReference type="GO" id="GO:0016887">
    <property type="term" value="F:ATP hydrolysis activity"/>
    <property type="evidence" value="ECO:0007669"/>
    <property type="project" value="InterPro"/>
</dbReference>
<dbReference type="PRINTS" id="PR00775">
    <property type="entry name" value="HEATSHOCK90"/>
</dbReference>
<feature type="binding site" evidence="11">
    <location>
        <position position="83"/>
    </location>
    <ligand>
        <name>ATP</name>
        <dbReference type="ChEBI" id="CHEBI:30616"/>
    </ligand>
</feature>
<dbReference type="PIRSF" id="PIRSF002583">
    <property type="entry name" value="Hsp90"/>
    <property type="match status" value="1"/>
</dbReference>
<dbReference type="Gene3D" id="3.30.230.80">
    <property type="match status" value="1"/>
</dbReference>
<feature type="binding site" evidence="11">
    <location>
        <position position="96"/>
    </location>
    <ligand>
        <name>ATP</name>
        <dbReference type="ChEBI" id="CHEBI:30616"/>
    </ligand>
</feature>
<evidence type="ECO:0000313" key="14">
    <source>
        <dbReference type="Proteomes" id="UP000219993"/>
    </source>
</evidence>
<dbReference type="SUPFAM" id="SSF55874">
    <property type="entry name" value="ATPase domain of HSP90 chaperone/DNA topoisomerase II/histidine kinase"/>
    <property type="match status" value="1"/>
</dbReference>
<evidence type="ECO:0000256" key="6">
    <source>
        <dbReference type="ARBA" id="ARBA00023016"/>
    </source>
</evidence>
<keyword evidence="7 10" id="KW-0143">Chaperone</keyword>
<dbReference type="EMBL" id="CP021435">
    <property type="protein sequence ID" value="ATJ81818.1"/>
    <property type="molecule type" value="Genomic_DNA"/>
</dbReference>
<evidence type="ECO:0000256" key="4">
    <source>
        <dbReference type="ARBA" id="ARBA00022741"/>
    </source>
</evidence>
<dbReference type="InterPro" id="IPR001404">
    <property type="entry name" value="Hsp90_fam"/>
</dbReference>
<dbReference type="PANTHER" id="PTHR11528">
    <property type="entry name" value="HEAT SHOCK PROTEIN 90 FAMILY MEMBER"/>
    <property type="match status" value="1"/>
</dbReference>
<feature type="binding site" evidence="11">
    <location>
        <begin position="103"/>
        <end position="104"/>
    </location>
    <ligand>
        <name>ATP</name>
        <dbReference type="ChEBI" id="CHEBI:30616"/>
    </ligand>
</feature>
<feature type="binding site" evidence="11">
    <location>
        <begin position="125"/>
        <end position="130"/>
    </location>
    <ligand>
        <name>ATP</name>
        <dbReference type="ChEBI" id="CHEBI:30616"/>
    </ligand>
</feature>
<feature type="binding site" evidence="11">
    <location>
        <position position="41"/>
    </location>
    <ligand>
        <name>ATP</name>
        <dbReference type="ChEBI" id="CHEBI:30616"/>
    </ligand>
</feature>
<feature type="binding site" evidence="11">
    <location>
        <position position="37"/>
    </location>
    <ligand>
        <name>ATP</name>
        <dbReference type="ChEBI" id="CHEBI:30616"/>
    </ligand>
</feature>
<feature type="domain" description="Histidine kinase/HSP90-like ATPase" evidence="12">
    <location>
        <begin position="30"/>
        <end position="187"/>
    </location>
</feature>
<dbReference type="HAMAP" id="MF_00505">
    <property type="entry name" value="HSP90"/>
    <property type="match status" value="1"/>
</dbReference>
<keyword evidence="5 10" id="KW-0067">ATP-binding</keyword>
<dbReference type="Proteomes" id="UP000219993">
    <property type="component" value="Chromosome"/>
</dbReference>
<dbReference type="Pfam" id="PF13589">
    <property type="entry name" value="HATPase_c_3"/>
    <property type="match status" value="1"/>
</dbReference>
<dbReference type="SUPFAM" id="SSF54211">
    <property type="entry name" value="Ribosomal protein S5 domain 2-like"/>
    <property type="match status" value="1"/>
</dbReference>
<dbReference type="NCBIfam" id="NF003555">
    <property type="entry name" value="PRK05218.1"/>
    <property type="match status" value="1"/>
</dbReference>
<evidence type="ECO:0000313" key="13">
    <source>
        <dbReference type="EMBL" id="ATJ81818.1"/>
    </source>
</evidence>
<dbReference type="Gene3D" id="1.20.120.790">
    <property type="entry name" value="Heat shock protein 90, C-terminal domain"/>
    <property type="match status" value="1"/>
</dbReference>
<dbReference type="SMART" id="SM00387">
    <property type="entry name" value="HATPase_c"/>
    <property type="match status" value="1"/>
</dbReference>
<dbReference type="InterPro" id="IPR036890">
    <property type="entry name" value="HATPase_C_sf"/>
</dbReference>
<dbReference type="Gene3D" id="3.30.565.10">
    <property type="entry name" value="Histidine kinase-like ATPase, C-terminal domain"/>
    <property type="match status" value="1"/>
</dbReference>
<feature type="binding site" evidence="11">
    <location>
        <position position="88"/>
    </location>
    <ligand>
        <name>ATP</name>
        <dbReference type="ChEBI" id="CHEBI:30616"/>
    </ligand>
</feature>